<keyword evidence="4 7" id="KW-0801">TPQ</keyword>
<evidence type="ECO:0000256" key="2">
    <source>
        <dbReference type="ARBA" id="ARBA00007983"/>
    </source>
</evidence>
<dbReference type="Proteomes" id="UP000001197">
    <property type="component" value="Chromosome 5"/>
</dbReference>
<evidence type="ECO:0000259" key="12">
    <source>
        <dbReference type="Pfam" id="PF02727"/>
    </source>
</evidence>
<reference evidence="15" key="2">
    <citation type="journal article" date="2014" name="Genetics">
        <title>Maintaining two mating types: Structure of the mating type locus and its role in heterokaryosis in Podospora anserina.</title>
        <authorList>
            <person name="Grognet P."/>
            <person name="Bidard F."/>
            <person name="Kuchly C."/>
            <person name="Tong L.C.H."/>
            <person name="Coppin E."/>
            <person name="Benkhali J.A."/>
            <person name="Couloux A."/>
            <person name="Wincker P."/>
            <person name="Debuchy R."/>
            <person name="Silar P."/>
        </authorList>
    </citation>
    <scope>GENOME REANNOTATION</scope>
    <source>
        <strain evidence="15">S / ATCC MYA-4624 / DSM 980 / FGSC 10383</strain>
    </source>
</reference>
<comment type="cofactor">
    <cofactor evidence="1">
        <name>Cu cation</name>
        <dbReference type="ChEBI" id="CHEBI:23378"/>
    </cofactor>
</comment>
<dbReference type="PANTHER" id="PTHR10638">
    <property type="entry name" value="COPPER AMINE OXIDASE"/>
    <property type="match status" value="1"/>
</dbReference>
<evidence type="ECO:0000256" key="3">
    <source>
        <dbReference type="ARBA" id="ARBA00022723"/>
    </source>
</evidence>
<feature type="signal peptide" evidence="10">
    <location>
        <begin position="1"/>
        <end position="18"/>
    </location>
</feature>
<comment type="similarity">
    <text evidence="2 9">Belongs to the copper/topaquinone oxidase family.</text>
</comment>
<feature type="domain" description="Copper amine oxidase catalytic" evidence="11">
    <location>
        <begin position="321"/>
        <end position="728"/>
    </location>
</feature>
<evidence type="ECO:0000256" key="5">
    <source>
        <dbReference type="ARBA" id="ARBA00023002"/>
    </source>
</evidence>
<dbReference type="Gene3D" id="3.10.450.40">
    <property type="match status" value="2"/>
</dbReference>
<evidence type="ECO:0000256" key="9">
    <source>
        <dbReference type="RuleBase" id="RU000672"/>
    </source>
</evidence>
<organism evidence="14 15">
    <name type="scientific">Podospora anserina (strain S / ATCC MYA-4624 / DSM 980 / FGSC 10383)</name>
    <name type="common">Pleurage anserina</name>
    <dbReference type="NCBI Taxonomy" id="515849"/>
    <lineage>
        <taxon>Eukaryota</taxon>
        <taxon>Fungi</taxon>
        <taxon>Dikarya</taxon>
        <taxon>Ascomycota</taxon>
        <taxon>Pezizomycotina</taxon>
        <taxon>Sordariomycetes</taxon>
        <taxon>Sordariomycetidae</taxon>
        <taxon>Sordariales</taxon>
        <taxon>Podosporaceae</taxon>
        <taxon>Podospora</taxon>
        <taxon>Podospora anserina</taxon>
    </lineage>
</organism>
<dbReference type="GO" id="GO:0008131">
    <property type="term" value="F:primary methylamine oxidase activity"/>
    <property type="evidence" value="ECO:0007669"/>
    <property type="project" value="InterPro"/>
</dbReference>
<keyword evidence="10" id="KW-0732">Signal</keyword>
<dbReference type="AlphaFoldDB" id="A0A090CMM3"/>
<dbReference type="SUPFAM" id="SSF49998">
    <property type="entry name" value="Amine oxidase catalytic domain"/>
    <property type="match status" value="1"/>
</dbReference>
<keyword evidence="15" id="KW-1185">Reference proteome</keyword>
<dbReference type="Pfam" id="PF01179">
    <property type="entry name" value="Cu_amine_oxid"/>
    <property type="match status" value="1"/>
</dbReference>
<comment type="cofactor">
    <cofactor evidence="9">
        <name>Cu cation</name>
        <dbReference type="ChEBI" id="CHEBI:23378"/>
    </cofactor>
    <text evidence="9">Contains 1 topaquinone per subunit.</text>
</comment>
<feature type="domain" description="DUF1965" evidence="13">
    <location>
        <begin position="242"/>
        <end position="301"/>
    </location>
</feature>
<feature type="chain" id="PRO_5001853675" description="Amine oxidase" evidence="10">
    <location>
        <begin position="19"/>
        <end position="777"/>
    </location>
</feature>
<evidence type="ECO:0000259" key="13">
    <source>
        <dbReference type="Pfam" id="PF09248"/>
    </source>
</evidence>
<dbReference type="InterPro" id="IPR036460">
    <property type="entry name" value="Cu_amine_oxidase_C_sf"/>
</dbReference>
<dbReference type="Pfam" id="PF02727">
    <property type="entry name" value="Cu_amine_oxidN2"/>
    <property type="match status" value="1"/>
</dbReference>
<evidence type="ECO:0000259" key="11">
    <source>
        <dbReference type="Pfam" id="PF01179"/>
    </source>
</evidence>
<dbReference type="GO" id="GO:0005507">
    <property type="term" value="F:copper ion binding"/>
    <property type="evidence" value="ECO:0007669"/>
    <property type="project" value="InterPro"/>
</dbReference>
<dbReference type="InterPro" id="IPR015800">
    <property type="entry name" value="Cu_amine_oxidase_N2"/>
</dbReference>
<dbReference type="GO" id="GO:0005886">
    <property type="term" value="C:plasma membrane"/>
    <property type="evidence" value="ECO:0007669"/>
    <property type="project" value="TreeGrafter"/>
</dbReference>
<evidence type="ECO:0000313" key="15">
    <source>
        <dbReference type="Proteomes" id="UP000001197"/>
    </source>
</evidence>
<keyword evidence="5 9" id="KW-0560">Oxidoreductase</keyword>
<protein>
    <recommendedName>
        <fullName evidence="9">Amine oxidase</fullName>
        <ecNumber evidence="9">1.4.3.-</ecNumber>
    </recommendedName>
</protein>
<dbReference type="InterPro" id="IPR000269">
    <property type="entry name" value="Cu_amine_oxidase"/>
</dbReference>
<dbReference type="GO" id="GO:0048038">
    <property type="term" value="F:quinone binding"/>
    <property type="evidence" value="ECO:0007669"/>
    <property type="project" value="InterPro"/>
</dbReference>
<evidence type="ECO:0000256" key="7">
    <source>
        <dbReference type="PIRSR" id="PIRSR600269-50"/>
    </source>
</evidence>
<dbReference type="InterPro" id="IPR016182">
    <property type="entry name" value="Cu_amine_oxidase_N-reg"/>
</dbReference>
<feature type="modified residue" description="2',4',5'-topaquinone" evidence="8">
    <location>
        <position position="484"/>
    </location>
</feature>
<dbReference type="eggNOG" id="KOG1186">
    <property type="taxonomic scope" value="Eukaryota"/>
</dbReference>
<dbReference type="EC" id="1.4.3.-" evidence="9"/>
<accession>A0A090CMM3</accession>
<feature type="active site" description="Schiff-base intermediate with substrate; via topaquinone" evidence="7">
    <location>
        <position position="484"/>
    </location>
</feature>
<comment type="PTM">
    <text evidence="8 9">Topaquinone (TPQ) is generated by copper-dependent autoxidation of a specific tyrosyl residue.</text>
</comment>
<evidence type="ECO:0000256" key="8">
    <source>
        <dbReference type="PIRSR" id="PIRSR600269-51"/>
    </source>
</evidence>
<feature type="active site" description="Proton acceptor" evidence="7">
    <location>
        <position position="395"/>
    </location>
</feature>
<dbReference type="EMBL" id="FO904940">
    <property type="protein sequence ID" value="CDP29911.1"/>
    <property type="molecule type" value="Genomic_DNA"/>
</dbReference>
<dbReference type="PRINTS" id="PR00766">
    <property type="entry name" value="CUDAOXIDASE"/>
</dbReference>
<dbReference type="SUPFAM" id="SSF54416">
    <property type="entry name" value="Amine oxidase N-terminal region"/>
    <property type="match status" value="2"/>
</dbReference>
<feature type="domain" description="Copper amine oxidase N2-terminal" evidence="12">
    <location>
        <begin position="78"/>
        <end position="142"/>
    </location>
</feature>
<dbReference type="InterPro" id="IPR015328">
    <property type="entry name" value="DUF1965"/>
</dbReference>
<dbReference type="Pfam" id="PF09248">
    <property type="entry name" value="DUF1965"/>
    <property type="match status" value="1"/>
</dbReference>
<proteinExistence type="inferred from homology"/>
<dbReference type="InterPro" id="IPR015798">
    <property type="entry name" value="Cu_amine_oxidase_C"/>
</dbReference>
<dbReference type="PANTHER" id="PTHR10638:SF20">
    <property type="entry name" value="AMINE OXIDASE"/>
    <property type="match status" value="1"/>
</dbReference>
<keyword evidence="3 9" id="KW-0479">Metal-binding</keyword>
<evidence type="ECO:0000313" key="14">
    <source>
        <dbReference type="EMBL" id="CDP29911.1"/>
    </source>
</evidence>
<evidence type="ECO:0000256" key="10">
    <source>
        <dbReference type="SAM" id="SignalP"/>
    </source>
</evidence>
<reference evidence="14 15" key="1">
    <citation type="journal article" date="2008" name="Genome Biol.">
        <title>The genome sequence of the model ascomycete fungus Podospora anserina.</title>
        <authorList>
            <person name="Espagne E."/>
            <person name="Lespinet O."/>
            <person name="Malagnac F."/>
            <person name="Da Silva C."/>
            <person name="Jaillon O."/>
            <person name="Porcel B.M."/>
            <person name="Couloux A."/>
            <person name="Aury J.-M."/>
            <person name="Segurens B."/>
            <person name="Poulain J."/>
            <person name="Anthouard V."/>
            <person name="Grossetete S."/>
            <person name="Khalili H."/>
            <person name="Coppin E."/>
            <person name="Dequard-Chablat M."/>
            <person name="Picard M."/>
            <person name="Contamine V."/>
            <person name="Arnaise S."/>
            <person name="Bourdais A."/>
            <person name="Berteaux-Lecellier V."/>
            <person name="Gautheret D."/>
            <person name="de Vries R.P."/>
            <person name="Battaglia E."/>
            <person name="Coutinho P.M."/>
            <person name="Danchin E.G.J."/>
            <person name="Henrissat B."/>
            <person name="El Khoury R."/>
            <person name="Sainsard-Chanet A."/>
            <person name="Boivin A."/>
            <person name="Pinan-Lucarre B."/>
            <person name="Sellem C.H."/>
            <person name="Debuchy R."/>
            <person name="Wincker P."/>
            <person name="Weissenbach J."/>
            <person name="Silar P."/>
        </authorList>
    </citation>
    <scope>NUCLEOTIDE SEQUENCE [LARGE SCALE GENOMIC DNA]</scope>
    <source>
        <strain evidence="15">S / ATCC MYA-4624 / DSM 980 / FGSC 10383</strain>
    </source>
</reference>
<dbReference type="InParanoid" id="A0A090CMM3"/>
<evidence type="ECO:0000256" key="1">
    <source>
        <dbReference type="ARBA" id="ARBA00001935"/>
    </source>
</evidence>
<dbReference type="GO" id="GO:0009308">
    <property type="term" value="P:amine metabolic process"/>
    <property type="evidence" value="ECO:0007669"/>
    <property type="project" value="UniProtKB-UniRule"/>
</dbReference>
<dbReference type="Gene3D" id="2.70.98.20">
    <property type="entry name" value="Copper amine oxidase, catalytic domain"/>
    <property type="match status" value="1"/>
</dbReference>
<name>A0A090CMM3_PODAN</name>
<sequence>MLAESLVAALLAIAPVSARPEPDLWRRAVSAADVRTCALTDEAPHVKAPKANAWAPISPQDVKDVWKFVHAPERALNLTDPANATLTDNYVFLVDTLYLNKTQVLSYIDGDAAQPPKYARVVIFEGGKEEPVSQEYMVGPLPVGAETTIAPYDYPFNGGLGGKIPYDGRYMDGKRTAGYQPLLKQAMTDVADITKALFNGTYYGASDPRTDIVAANTGPHSLDGSQSWITIMFRYPGAASYVTPIDFYIILDITGTDISKYTLRGYVTNTKFFKTADELRKAFEAGEIISEFPQTRDQEWALLKAVPEMGVRDLDDRIAPQSIEIGGKRYKLDRENQYVEFMGWSFYMSFTRILGLMFYDIKFKGERIIYELSLQEAAAQYAGNQPKAANTVYHDTYFSIGSTSATLIEGFDCPFGATMLNVTYPANDVTDVHPQGICLFESDSGYPVARHRYGSGGNPNGFSNIAAVKSSALHARTIATIGNYDYLFDYAFHVDGSIEIEVRASGYLQSSPYYKDQTNFGARVGLGTQGSFHDHILSWKADFDIISTKNSLQRTDLIVVNQTQPWFPELGEFEQMELKAYNMEKEQQFNWAQNGQSMFCVVNDEEKNSWGVSRGYRLVPGRSNVHLSTHNSPFSKHSSHILKSHLAVTQHHDNEPYGNSWQNVNLPLKPQQDFSKLFNDESVDGEDIVVWFNLGMHHYTRSEDIPVTLYSEAVSSIVFAPQNFHDRAQEGDLQNRRWITSNATTGEITYEDQGLQLPTCKVVLEEPATKILPWLTI</sequence>
<evidence type="ECO:0000256" key="6">
    <source>
        <dbReference type="ARBA" id="ARBA00023008"/>
    </source>
</evidence>
<evidence type="ECO:0000256" key="4">
    <source>
        <dbReference type="ARBA" id="ARBA00022772"/>
    </source>
</evidence>
<keyword evidence="6 9" id="KW-0186">Copper</keyword>